<evidence type="ECO:0000256" key="1">
    <source>
        <dbReference type="SAM" id="MobiDB-lite"/>
    </source>
</evidence>
<reference evidence="3" key="1">
    <citation type="submission" date="2016-11" db="UniProtKB">
        <authorList>
            <consortium name="WormBaseParasite"/>
        </authorList>
    </citation>
    <scope>IDENTIFICATION</scope>
</reference>
<proteinExistence type="predicted"/>
<feature type="compositionally biased region" description="Polar residues" evidence="1">
    <location>
        <begin position="455"/>
        <end position="472"/>
    </location>
</feature>
<dbReference type="Proteomes" id="UP000095283">
    <property type="component" value="Unplaced"/>
</dbReference>
<dbReference type="AlphaFoldDB" id="A0A1I7XGG8"/>
<keyword evidence="2" id="KW-1185">Reference proteome</keyword>
<dbReference type="WBParaSite" id="Hba_16418">
    <property type="protein sequence ID" value="Hba_16418"/>
    <property type="gene ID" value="Hba_16418"/>
</dbReference>
<evidence type="ECO:0000313" key="3">
    <source>
        <dbReference type="WBParaSite" id="Hba_16418"/>
    </source>
</evidence>
<feature type="region of interest" description="Disordered" evidence="1">
    <location>
        <begin position="449"/>
        <end position="472"/>
    </location>
</feature>
<evidence type="ECO:0000313" key="2">
    <source>
        <dbReference type="Proteomes" id="UP000095283"/>
    </source>
</evidence>
<sequence length="472" mass="53371">MGSATKVIRFLLERERASSAGVLNDDDFNAAAKRHFIGGPNNARTIIMVYKEVEKKYIERVMSSSASFYIGNGLDAKGQFSILSNQVDMVNNNSSFLEDNNARERRLENSCGSNFFETFNTTQLLGISDKKKRNKVAVKMEPTEEEISTRKAVIREKGEIDTENNEEPWECFNGVMNPFPEKTDIDGDDIWSIICENVAPKNYTPKKKAVMRKCVALSLLRNTNRSPLFLSKLAQQYNIPRSTLVKNYNKVVAELENIKKREANKPTTCYLRKPLDKGKKIPLYPDKGGYSVLEIDIALQILFRDIQGNTLLDRPIEQMQELINHVIVEGDSLEYVANEYEIAFDHLRRICQMVINYLESNVRSVKTNQPVVVAESASRKSYSSFISVNPQVEDSVIRDSCDVHSQASSDLNNQKFIDNGNENGHHDNTNLEDVVMIENDVQIIEAEETVYSEEPMNTTTASSCSDSDGLNN</sequence>
<organism evidence="2 3">
    <name type="scientific">Heterorhabditis bacteriophora</name>
    <name type="common">Entomopathogenic nematode worm</name>
    <dbReference type="NCBI Taxonomy" id="37862"/>
    <lineage>
        <taxon>Eukaryota</taxon>
        <taxon>Metazoa</taxon>
        <taxon>Ecdysozoa</taxon>
        <taxon>Nematoda</taxon>
        <taxon>Chromadorea</taxon>
        <taxon>Rhabditida</taxon>
        <taxon>Rhabditina</taxon>
        <taxon>Rhabditomorpha</taxon>
        <taxon>Strongyloidea</taxon>
        <taxon>Heterorhabditidae</taxon>
        <taxon>Heterorhabditis</taxon>
    </lineage>
</organism>
<protein>
    <submittedName>
        <fullName evidence="3">HTH psq-type domain-containing protein</fullName>
    </submittedName>
</protein>
<accession>A0A1I7XGG8</accession>
<name>A0A1I7XGG8_HETBA</name>